<dbReference type="FunFam" id="1.10.10.10:FF:000001">
    <property type="entry name" value="LysR family transcriptional regulator"/>
    <property type="match status" value="1"/>
</dbReference>
<dbReference type="FunFam" id="3.40.190.290:FF:000001">
    <property type="entry name" value="Transcriptional regulator, LysR family"/>
    <property type="match status" value="1"/>
</dbReference>
<dbReference type="InterPro" id="IPR058163">
    <property type="entry name" value="LysR-type_TF_proteobact-type"/>
</dbReference>
<dbReference type="Pfam" id="PF00126">
    <property type="entry name" value="HTH_1"/>
    <property type="match status" value="1"/>
</dbReference>
<dbReference type="eggNOG" id="COG0583">
    <property type="taxonomic scope" value="Bacteria"/>
</dbReference>
<dbReference type="EMBL" id="HE663493">
    <property type="protein sequence ID" value="CCG07373.1"/>
    <property type="molecule type" value="Genomic_DNA"/>
</dbReference>
<dbReference type="PANTHER" id="PTHR30537:SF5">
    <property type="entry name" value="HTH-TYPE TRANSCRIPTIONAL ACTIVATOR TTDR-RELATED"/>
    <property type="match status" value="1"/>
</dbReference>
<evidence type="ECO:0000256" key="4">
    <source>
        <dbReference type="ARBA" id="ARBA00023163"/>
    </source>
</evidence>
<reference evidence="6 7" key="1">
    <citation type="submission" date="2012-02" db="EMBL/GenBank/DDBJ databases">
        <title>Shotgun genome sequence of Phaeospirillum photometricum DSM 122.</title>
        <authorList>
            <person name="Duquesne K."/>
            <person name="Sturgis J."/>
        </authorList>
    </citation>
    <scope>NUCLEOTIDE SEQUENCE [LARGE SCALE GENOMIC DNA]</scope>
    <source>
        <strain evidence="7">DSM122</strain>
    </source>
</reference>
<keyword evidence="7" id="KW-1185">Reference proteome</keyword>
<dbReference type="PANTHER" id="PTHR30537">
    <property type="entry name" value="HTH-TYPE TRANSCRIPTIONAL REGULATOR"/>
    <property type="match status" value="1"/>
</dbReference>
<organism evidence="6 7">
    <name type="scientific">Pararhodospirillum photometricum DSM 122</name>
    <dbReference type="NCBI Taxonomy" id="1150469"/>
    <lineage>
        <taxon>Bacteria</taxon>
        <taxon>Pseudomonadati</taxon>
        <taxon>Pseudomonadota</taxon>
        <taxon>Alphaproteobacteria</taxon>
        <taxon>Rhodospirillales</taxon>
        <taxon>Rhodospirillaceae</taxon>
        <taxon>Pararhodospirillum</taxon>
    </lineage>
</organism>
<sequence>MTDRLFPLQAFVRVVEEGSFSGAARRLGSSTSAISRQVAQLEAGLGVRLLQRTTRSLTLTEAGQGYYQRVSQALSDLDDADRAVRQLQASPRGVLRINAPVSFGVRHLVPALGAFREVAPEITLDLTLNDHFVDLIDEGVDVAVRIGRLPESDLVARRLAPVRRMVCGSPAYLAAHGTPATPDDLTGHACLSYANVSMTEEWRFVRSDGTSWPLTLSGPLRANNGDALLEAALAGLGLAVLPTFIAGPAVQAGRVVEVLPGFLPDHGAVHAVYPTPRHLSPKVRCFVDFLVERFSPVPPWDRGG</sequence>
<evidence type="ECO:0000256" key="2">
    <source>
        <dbReference type="ARBA" id="ARBA00023015"/>
    </source>
</evidence>
<evidence type="ECO:0000256" key="3">
    <source>
        <dbReference type="ARBA" id="ARBA00023125"/>
    </source>
</evidence>
<comment type="similarity">
    <text evidence="1">Belongs to the LysR transcriptional regulatory family.</text>
</comment>
<evidence type="ECO:0000313" key="7">
    <source>
        <dbReference type="Proteomes" id="UP000033220"/>
    </source>
</evidence>
<accession>H6SQQ8</accession>
<evidence type="ECO:0000259" key="5">
    <source>
        <dbReference type="PROSITE" id="PS50931"/>
    </source>
</evidence>
<dbReference type="GO" id="GO:0003700">
    <property type="term" value="F:DNA-binding transcription factor activity"/>
    <property type="evidence" value="ECO:0007669"/>
    <property type="project" value="InterPro"/>
</dbReference>
<dbReference type="OrthoDB" id="9812435at2"/>
<dbReference type="RefSeq" id="WP_014414013.1">
    <property type="nucleotide sequence ID" value="NC_017059.1"/>
</dbReference>
<feature type="domain" description="HTH lysR-type" evidence="5">
    <location>
        <begin position="1"/>
        <end position="60"/>
    </location>
</feature>
<keyword evidence="4" id="KW-0804">Transcription</keyword>
<dbReference type="KEGG" id="rpm:RSPPHO_00747"/>
<evidence type="ECO:0000256" key="1">
    <source>
        <dbReference type="ARBA" id="ARBA00009437"/>
    </source>
</evidence>
<dbReference type="Proteomes" id="UP000033220">
    <property type="component" value="Chromosome DSM 122"/>
</dbReference>
<dbReference type="SUPFAM" id="SSF46785">
    <property type="entry name" value="Winged helix' DNA-binding domain"/>
    <property type="match status" value="1"/>
</dbReference>
<keyword evidence="2" id="KW-0805">Transcription regulation</keyword>
<dbReference type="InterPro" id="IPR036390">
    <property type="entry name" value="WH_DNA-bd_sf"/>
</dbReference>
<dbReference type="PATRIC" id="fig|1150469.3.peg.860"/>
<dbReference type="InterPro" id="IPR000847">
    <property type="entry name" value="LysR_HTH_N"/>
</dbReference>
<dbReference type="Gene3D" id="1.10.10.10">
    <property type="entry name" value="Winged helix-like DNA-binding domain superfamily/Winged helix DNA-binding domain"/>
    <property type="match status" value="1"/>
</dbReference>
<dbReference type="SUPFAM" id="SSF53850">
    <property type="entry name" value="Periplasmic binding protein-like II"/>
    <property type="match status" value="1"/>
</dbReference>
<dbReference type="CDD" id="cd08422">
    <property type="entry name" value="PBP2_CrgA_like"/>
    <property type="match status" value="1"/>
</dbReference>
<dbReference type="AlphaFoldDB" id="H6SQQ8"/>
<dbReference type="Gene3D" id="3.40.190.290">
    <property type="match status" value="1"/>
</dbReference>
<name>H6SQQ8_PARPM</name>
<dbReference type="Pfam" id="PF03466">
    <property type="entry name" value="LysR_substrate"/>
    <property type="match status" value="1"/>
</dbReference>
<dbReference type="InterPro" id="IPR005119">
    <property type="entry name" value="LysR_subst-bd"/>
</dbReference>
<proteinExistence type="inferred from homology"/>
<keyword evidence="3" id="KW-0238">DNA-binding</keyword>
<dbReference type="HOGENOM" id="CLU_039613_16_2_5"/>
<gene>
    <name evidence="6" type="ORF">RSPPHO_00747</name>
</gene>
<protein>
    <submittedName>
        <fullName evidence="6">Transcriptional regulator, LysR family protein</fullName>
    </submittedName>
</protein>
<evidence type="ECO:0000313" key="6">
    <source>
        <dbReference type="EMBL" id="CCG07373.1"/>
    </source>
</evidence>
<dbReference type="GO" id="GO:0006351">
    <property type="term" value="P:DNA-templated transcription"/>
    <property type="evidence" value="ECO:0007669"/>
    <property type="project" value="TreeGrafter"/>
</dbReference>
<dbReference type="PROSITE" id="PS50931">
    <property type="entry name" value="HTH_LYSR"/>
    <property type="match status" value="1"/>
</dbReference>
<dbReference type="STRING" id="1150469.RSPPHO_00747"/>
<dbReference type="GO" id="GO:0043565">
    <property type="term" value="F:sequence-specific DNA binding"/>
    <property type="evidence" value="ECO:0007669"/>
    <property type="project" value="TreeGrafter"/>
</dbReference>
<dbReference type="InterPro" id="IPR036388">
    <property type="entry name" value="WH-like_DNA-bd_sf"/>
</dbReference>